<dbReference type="PROSITE" id="PS00041">
    <property type="entry name" value="HTH_ARAC_FAMILY_1"/>
    <property type="match status" value="1"/>
</dbReference>
<dbReference type="InterPro" id="IPR020449">
    <property type="entry name" value="Tscrpt_reg_AraC-type_HTH"/>
</dbReference>
<name>A0ABV5W2L3_9BACL</name>
<comment type="caution">
    <text evidence="5">The sequence shown here is derived from an EMBL/GenBank/DDBJ whole genome shotgun (WGS) entry which is preliminary data.</text>
</comment>
<evidence type="ECO:0000313" key="5">
    <source>
        <dbReference type="EMBL" id="MFB9754610.1"/>
    </source>
</evidence>
<dbReference type="Proteomes" id="UP001589619">
    <property type="component" value="Unassembled WGS sequence"/>
</dbReference>
<dbReference type="InterPro" id="IPR018062">
    <property type="entry name" value="HTH_AraC-typ_CS"/>
</dbReference>
<protein>
    <submittedName>
        <fullName evidence="5">Helix-turn-helix transcriptional regulator</fullName>
    </submittedName>
</protein>
<proteinExistence type="predicted"/>
<organism evidence="5 6">
    <name type="scientific">Paenibacillus hodogayensis</name>
    <dbReference type="NCBI Taxonomy" id="279208"/>
    <lineage>
        <taxon>Bacteria</taxon>
        <taxon>Bacillati</taxon>
        <taxon>Bacillota</taxon>
        <taxon>Bacilli</taxon>
        <taxon>Bacillales</taxon>
        <taxon>Paenibacillaceae</taxon>
        <taxon>Paenibacillus</taxon>
    </lineage>
</organism>
<dbReference type="InterPro" id="IPR009057">
    <property type="entry name" value="Homeodomain-like_sf"/>
</dbReference>
<evidence type="ECO:0000313" key="6">
    <source>
        <dbReference type="Proteomes" id="UP001589619"/>
    </source>
</evidence>
<dbReference type="SUPFAM" id="SSF46689">
    <property type="entry name" value="Homeodomain-like"/>
    <property type="match status" value="2"/>
</dbReference>
<keyword evidence="2" id="KW-0238">DNA-binding</keyword>
<dbReference type="Pfam" id="PF12833">
    <property type="entry name" value="HTH_18"/>
    <property type="match status" value="1"/>
</dbReference>
<sequence>MAETIRIEHIHDYFDRFSGLMKGRSHTDEDERRIELPPRLGAGTIVRLPIRDGMEIVISDLVLERDLKLHIEAAYSLFELNYCLDGEIYCAWGGKEHTTGSRSGNVFHMDRTKLYMEKKGGVRTRTLEVRWSPAKLLRYVDGTSDFPAMQSLLSRHQGLGRYANSPQIQQCVHDLFHCTRRSAMRRLYAESKAMELIALIAGDGESERPAEREKTLSMNADDQARLDAARELVLLHVEQPLSIRELARQAGMNEYKLKKGFRDRFGVTIFELVRKRRMEMALQLMEKEGRNVGETASELGYSNMSNFTSAFRKQYGVNPGQYIRQMNRS</sequence>
<dbReference type="RefSeq" id="WP_344909240.1">
    <property type="nucleotide sequence ID" value="NZ_BAAAYO010000008.1"/>
</dbReference>
<gene>
    <name evidence="5" type="ORF">ACFFNY_23830</name>
</gene>
<reference evidence="5 6" key="1">
    <citation type="submission" date="2024-09" db="EMBL/GenBank/DDBJ databases">
        <authorList>
            <person name="Sun Q."/>
            <person name="Mori K."/>
        </authorList>
    </citation>
    <scope>NUCLEOTIDE SEQUENCE [LARGE SCALE GENOMIC DNA]</scope>
    <source>
        <strain evidence="5 6">JCM 12520</strain>
    </source>
</reference>
<evidence type="ECO:0000256" key="1">
    <source>
        <dbReference type="ARBA" id="ARBA00023015"/>
    </source>
</evidence>
<dbReference type="PRINTS" id="PR00032">
    <property type="entry name" value="HTHARAC"/>
</dbReference>
<dbReference type="PANTHER" id="PTHR47893:SF1">
    <property type="entry name" value="REGULATORY PROTEIN PCHR"/>
    <property type="match status" value="1"/>
</dbReference>
<evidence type="ECO:0000256" key="2">
    <source>
        <dbReference type="ARBA" id="ARBA00023125"/>
    </source>
</evidence>
<keyword evidence="3" id="KW-0804">Transcription</keyword>
<dbReference type="PROSITE" id="PS01124">
    <property type="entry name" value="HTH_ARAC_FAMILY_2"/>
    <property type="match status" value="1"/>
</dbReference>
<evidence type="ECO:0000259" key="4">
    <source>
        <dbReference type="PROSITE" id="PS01124"/>
    </source>
</evidence>
<dbReference type="SMART" id="SM00342">
    <property type="entry name" value="HTH_ARAC"/>
    <property type="match status" value="1"/>
</dbReference>
<keyword evidence="1" id="KW-0805">Transcription regulation</keyword>
<dbReference type="InterPro" id="IPR018060">
    <property type="entry name" value="HTH_AraC"/>
</dbReference>
<dbReference type="InterPro" id="IPR053142">
    <property type="entry name" value="PchR_regulatory_protein"/>
</dbReference>
<accession>A0ABV5W2L3</accession>
<dbReference type="PANTHER" id="PTHR47893">
    <property type="entry name" value="REGULATORY PROTEIN PCHR"/>
    <property type="match status" value="1"/>
</dbReference>
<dbReference type="EMBL" id="JBHMAG010000016">
    <property type="protein sequence ID" value="MFB9754610.1"/>
    <property type="molecule type" value="Genomic_DNA"/>
</dbReference>
<keyword evidence="6" id="KW-1185">Reference proteome</keyword>
<feature type="domain" description="HTH araC/xylS-type" evidence="4">
    <location>
        <begin position="227"/>
        <end position="325"/>
    </location>
</feature>
<evidence type="ECO:0000256" key="3">
    <source>
        <dbReference type="ARBA" id="ARBA00023163"/>
    </source>
</evidence>
<dbReference type="Gene3D" id="1.10.10.60">
    <property type="entry name" value="Homeodomain-like"/>
    <property type="match status" value="1"/>
</dbReference>